<gene>
    <name evidence="1" type="ORF">E3E12_07680</name>
</gene>
<dbReference type="EMBL" id="CP038231">
    <property type="protein sequence ID" value="QDH14076.1"/>
    <property type="molecule type" value="Genomic_DNA"/>
</dbReference>
<keyword evidence="2" id="KW-1185">Reference proteome</keyword>
<dbReference type="NCBIfam" id="TIGR01634">
    <property type="entry name" value="tail_P2_I"/>
    <property type="match status" value="1"/>
</dbReference>
<protein>
    <submittedName>
        <fullName evidence="1">Phage tail protein I</fullName>
    </submittedName>
</protein>
<reference evidence="1 2" key="1">
    <citation type="submission" date="2019-03" db="EMBL/GenBank/DDBJ databases">
        <title>The complete genome sequence of Swingsia_sp. F3b2 LMG30590(T).</title>
        <authorList>
            <person name="Chua K.-O."/>
            <person name="Chan K.-G."/>
            <person name="See-Too W.-S."/>
        </authorList>
    </citation>
    <scope>NUCLEOTIDE SEQUENCE [LARGE SCALE GENOMIC DNA]</scope>
    <source>
        <strain evidence="1 2">F3b2</strain>
    </source>
</reference>
<dbReference type="AlphaFoldDB" id="A0A4Y6UC71"/>
<dbReference type="KEGG" id="swf:E3E12_07680"/>
<dbReference type="InterPro" id="IPR006521">
    <property type="entry name" value="Tail_protein_I"/>
</dbReference>
<dbReference type="Proteomes" id="UP000318709">
    <property type="component" value="Chromosome"/>
</dbReference>
<evidence type="ECO:0000313" key="1">
    <source>
        <dbReference type="EMBL" id="QDH14076.1"/>
    </source>
</evidence>
<sequence length="191" mass="20964">MWRRLAVTEQPPSLPECILPPNQTPLEAALDVAAAARLATIPHLVRTTANPATIPTCWLPWLAWAWRVENWSSGWTDQQKRQSIAASCEIHRHKGTIGALRAALYALNIGVQVVEWFEESPRKAPYTFRLQLSMDGATVTPATWATIMAIVATTKNARSWLTSADITAQPTATTCRAACAHYGLILDIPAP</sequence>
<dbReference type="Pfam" id="PF09684">
    <property type="entry name" value="Tail_P2_I"/>
    <property type="match status" value="1"/>
</dbReference>
<name>A0A4Y6UC71_9PROT</name>
<accession>A0A4Y6UC71</accession>
<dbReference type="OrthoDB" id="90759at2"/>
<proteinExistence type="predicted"/>
<organism evidence="1 2">
    <name type="scientific">Formicincola oecophyllae</name>
    <dbReference type="NCBI Taxonomy" id="2558361"/>
    <lineage>
        <taxon>Bacteria</taxon>
        <taxon>Pseudomonadati</taxon>
        <taxon>Pseudomonadota</taxon>
        <taxon>Alphaproteobacteria</taxon>
        <taxon>Acetobacterales</taxon>
        <taxon>Acetobacteraceae</taxon>
        <taxon>Formicincola</taxon>
    </lineage>
</organism>
<evidence type="ECO:0000313" key="2">
    <source>
        <dbReference type="Proteomes" id="UP000318709"/>
    </source>
</evidence>